<reference evidence="1 2" key="1">
    <citation type="journal article" date="2014" name="J Genomics">
        <title>Draft Genome Sequence of the Extremely Halophilic Phototrophic Purple Sulfur Bacterium Halorhodospira halochloris.</title>
        <authorList>
            <person name="Singh K.S."/>
            <person name="Kirksey J."/>
            <person name="Hoff W.D."/>
            <person name="Deole R."/>
        </authorList>
    </citation>
    <scope>NUCLEOTIDE SEQUENCE [LARGE SCALE GENOMIC DNA]</scope>
    <source>
        <strain evidence="1 2">A</strain>
    </source>
</reference>
<dbReference type="InterPro" id="IPR016936">
    <property type="entry name" value="UCP029693"/>
</dbReference>
<dbReference type="RefSeq" id="WP_025280873.1">
    <property type="nucleotide sequence ID" value="NZ_CP007268.1"/>
</dbReference>
<dbReference type="HOGENOM" id="CLU_060523_0_0_6"/>
<dbReference type="Pfam" id="PF10095">
    <property type="entry name" value="DUF2333"/>
    <property type="match status" value="1"/>
</dbReference>
<protein>
    <recommendedName>
        <fullName evidence="3">DUF2333 family protein</fullName>
    </recommendedName>
</protein>
<dbReference type="OrthoDB" id="5821246at2"/>
<evidence type="ECO:0008006" key="3">
    <source>
        <dbReference type="Google" id="ProtNLM"/>
    </source>
</evidence>
<sequence>MYQDLIPQPPTLMRRRRVSLRARIFGTGLLSVTKRSTLMLTIAFGLYFGVAGSMMNRIDADPSFTPPTPIEGGSRAVDMAAALIERETITHRWSPNDPFFYPTAFHINMPSFQSGMMRGVGRFTLELETQIGRLRGSGAIDNDLERAAGLLQFPPDVWLFDLNQSLLPVQPADAQYRAAHAALINYNQRVARGEAVFETRSDALVMTVDRIATDLGSRAARLDALVDTDPFIINFTSNRMLYFNKGMSYAFYLLLRELGEDYQSVIAAHGLERVWAQAIDSLRRASQLQPRVVLNGSGANSIVANHLQLQGFYLKRAVLQLDEISRVVRATR</sequence>
<proteinExistence type="predicted"/>
<dbReference type="AlphaFoldDB" id="W8KSF6"/>
<evidence type="ECO:0000313" key="1">
    <source>
        <dbReference type="EMBL" id="AHK78511.1"/>
    </source>
</evidence>
<reference evidence="2" key="2">
    <citation type="submission" date="2014-02" db="EMBL/GenBank/DDBJ databases">
        <title>Draft Genome Sequence of extremely halophilic bacteria Halorhodospira halochloris.</title>
        <authorList>
            <person name="Singh K.S."/>
        </authorList>
    </citation>
    <scope>NUCLEOTIDE SEQUENCE [LARGE SCALE GENOMIC DNA]</scope>
    <source>
        <strain evidence="2">A</strain>
    </source>
</reference>
<dbReference type="EMBL" id="CP007268">
    <property type="protein sequence ID" value="AHK78511.1"/>
    <property type="molecule type" value="Genomic_DNA"/>
</dbReference>
<evidence type="ECO:0000313" key="2">
    <source>
        <dbReference type="Proteomes" id="UP000019442"/>
    </source>
</evidence>
<dbReference type="Proteomes" id="UP000019442">
    <property type="component" value="Chromosome"/>
</dbReference>
<name>W8KSF6_9GAMM</name>
<organism evidence="1 2">
    <name type="scientific">Ectothiorhodospira haloalkaliphila</name>
    <dbReference type="NCBI Taxonomy" id="421628"/>
    <lineage>
        <taxon>Bacteria</taxon>
        <taxon>Pseudomonadati</taxon>
        <taxon>Pseudomonadota</taxon>
        <taxon>Gammaproteobacteria</taxon>
        <taxon>Chromatiales</taxon>
        <taxon>Ectothiorhodospiraceae</taxon>
        <taxon>Ectothiorhodospira</taxon>
    </lineage>
</organism>
<keyword evidence="2" id="KW-1185">Reference proteome</keyword>
<gene>
    <name evidence="1" type="ORF">M911_04145</name>
</gene>
<accession>W8KSF6</accession>
<dbReference type="KEGG" id="hhc:M911_04145"/>